<feature type="binding site" evidence="13">
    <location>
        <position position="230"/>
    </location>
    <ligand>
        <name>Zn(2+)</name>
        <dbReference type="ChEBI" id="CHEBI:29105"/>
    </ligand>
</feature>
<dbReference type="InterPro" id="IPR024909">
    <property type="entry name" value="Cys-tRNA/MSH_ligase"/>
</dbReference>
<dbReference type="SMART" id="SM00840">
    <property type="entry name" value="DALR_2"/>
    <property type="match status" value="1"/>
</dbReference>
<feature type="domain" description="Cysteinyl-tRNA synthetase class Ia DALR" evidence="15">
    <location>
        <begin position="368"/>
        <end position="432"/>
    </location>
</feature>
<dbReference type="InterPro" id="IPR014729">
    <property type="entry name" value="Rossmann-like_a/b/a_fold"/>
</dbReference>
<sequence length="495" mass="54513">MPGPALGGAPLPRTIAGVTTDRQPIRLHNTLTRKLEDLVVPDRTVRMYVCGPTVYDLIHIGNARPMIVFDALRRYLESRGYTVIYVQNVTDIEDKIIRRAQEEGRTADEVAAHYTEEYFRDLAALGVARPTHSPRATAYVPQMIAFVEKLVASGHAYVVDGDVYFSVESFPEYGKLSGRARDDQEAGARVEVDDKKRHPADFALWKRSKPGEPSWPSPWGEGRPGWHTECVVMSRDLLGETVDIHAGGSDLIFPHHENELAQAEAATGKPFVRIWLHNGLLTVRGERMGKSVGNFEYARDVVAKHGGEAVRYFYLSRDWRKPLDFSDDAVAEAGRAVNRVYDFLWGAEALPVEAPTEPSPELQELEARFHGVLEEDFTTPGALGVLQEIVGVGHGRRQAGDLGGAKAAAALIRRLGGSLGLFQAPRPATSALADDLIQLLVELRAELRAAKQFALADRVRERLFALGVELRDGPEGTRWALRPPSPEPGARAGEG</sequence>
<dbReference type="GO" id="GO:0006423">
    <property type="term" value="P:cysteinyl-tRNA aminoacylation"/>
    <property type="evidence" value="ECO:0007669"/>
    <property type="project" value="UniProtKB-UniRule"/>
</dbReference>
<dbReference type="GO" id="GO:0005524">
    <property type="term" value="F:ATP binding"/>
    <property type="evidence" value="ECO:0007669"/>
    <property type="project" value="UniProtKB-UniRule"/>
</dbReference>
<keyword evidence="4 13" id="KW-0963">Cytoplasm</keyword>
<dbReference type="InterPro" id="IPR032678">
    <property type="entry name" value="tRNA-synt_1_cat_dom"/>
</dbReference>
<dbReference type="HAMAP" id="MF_00041">
    <property type="entry name" value="Cys_tRNA_synth"/>
    <property type="match status" value="1"/>
</dbReference>
<evidence type="ECO:0000256" key="4">
    <source>
        <dbReference type="ARBA" id="ARBA00022490"/>
    </source>
</evidence>
<evidence type="ECO:0000256" key="1">
    <source>
        <dbReference type="ARBA" id="ARBA00004496"/>
    </source>
</evidence>
<feature type="binding site" evidence="13">
    <location>
        <position position="255"/>
    </location>
    <ligand>
        <name>Zn(2+)</name>
        <dbReference type="ChEBI" id="CHEBI:29105"/>
    </ligand>
</feature>
<dbReference type="EC" id="6.1.1.16" evidence="13"/>
<feature type="region of interest" description="Disordered" evidence="14">
    <location>
        <begin position="475"/>
        <end position="495"/>
    </location>
</feature>
<dbReference type="InterPro" id="IPR015803">
    <property type="entry name" value="Cys-tRNA-ligase"/>
</dbReference>
<dbReference type="Pfam" id="PF09190">
    <property type="entry name" value="DALR_2"/>
    <property type="match status" value="1"/>
</dbReference>
<evidence type="ECO:0000259" key="15">
    <source>
        <dbReference type="SMART" id="SM00840"/>
    </source>
</evidence>
<evidence type="ECO:0000256" key="5">
    <source>
        <dbReference type="ARBA" id="ARBA00022598"/>
    </source>
</evidence>
<keyword evidence="9 13" id="KW-0067">ATP-binding</keyword>
<keyword evidence="11 13" id="KW-0030">Aminoacyl-tRNA synthetase</keyword>
<dbReference type="InterPro" id="IPR015273">
    <property type="entry name" value="Cys-tRNA-synt_Ia_DALR"/>
</dbReference>
<dbReference type="PANTHER" id="PTHR10890">
    <property type="entry name" value="CYSTEINYL-TRNA SYNTHETASE"/>
    <property type="match status" value="1"/>
</dbReference>
<feature type="binding site" evidence="13">
    <location>
        <position position="50"/>
    </location>
    <ligand>
        <name>Zn(2+)</name>
        <dbReference type="ChEBI" id="CHEBI:29105"/>
    </ligand>
</feature>
<name>A0A410FV19_BIPS1</name>
<dbReference type="SUPFAM" id="SSF47323">
    <property type="entry name" value="Anticodon-binding domain of a subclass of class I aminoacyl-tRNA synthetases"/>
    <property type="match status" value="1"/>
</dbReference>
<comment type="subcellular location">
    <subcellularLocation>
        <location evidence="1 13">Cytoplasm</location>
    </subcellularLocation>
</comment>
<evidence type="ECO:0000256" key="8">
    <source>
        <dbReference type="ARBA" id="ARBA00022833"/>
    </source>
</evidence>
<dbReference type="FunFam" id="3.40.50.620:FF:000130">
    <property type="entry name" value="Cysteine--tRNA ligase"/>
    <property type="match status" value="1"/>
</dbReference>
<evidence type="ECO:0000256" key="10">
    <source>
        <dbReference type="ARBA" id="ARBA00022917"/>
    </source>
</evidence>
<dbReference type="AlphaFoldDB" id="A0A410FV19"/>
<dbReference type="NCBIfam" id="TIGR00435">
    <property type="entry name" value="cysS"/>
    <property type="match status" value="1"/>
</dbReference>
<gene>
    <name evidence="13" type="primary">cysS</name>
    <name evidence="16" type="ORF">BIP78_1056</name>
</gene>
<feature type="binding site" evidence="13">
    <location>
        <position position="259"/>
    </location>
    <ligand>
        <name>Zn(2+)</name>
        <dbReference type="ChEBI" id="CHEBI:29105"/>
    </ligand>
</feature>
<keyword evidence="7 13" id="KW-0547">Nucleotide-binding</keyword>
<evidence type="ECO:0000256" key="6">
    <source>
        <dbReference type="ARBA" id="ARBA00022723"/>
    </source>
</evidence>
<evidence type="ECO:0000256" key="11">
    <source>
        <dbReference type="ARBA" id="ARBA00023146"/>
    </source>
</evidence>
<protein>
    <recommendedName>
        <fullName evidence="13">Cysteine--tRNA ligase</fullName>
        <ecNumber evidence="13">6.1.1.16</ecNumber>
    </recommendedName>
    <alternativeName>
        <fullName evidence="13">Cysteinyl-tRNA synthetase</fullName>
        <shortName evidence="13">CysRS</shortName>
    </alternativeName>
</protein>
<evidence type="ECO:0000256" key="9">
    <source>
        <dbReference type="ARBA" id="ARBA00022840"/>
    </source>
</evidence>
<dbReference type="SUPFAM" id="SSF52374">
    <property type="entry name" value="Nucleotidylyl transferase"/>
    <property type="match status" value="1"/>
</dbReference>
<dbReference type="Pfam" id="PF01406">
    <property type="entry name" value="tRNA-synt_1e"/>
    <property type="match status" value="1"/>
</dbReference>
<dbReference type="Gene3D" id="1.20.120.1910">
    <property type="entry name" value="Cysteine-tRNA ligase, C-terminal anti-codon recognition domain"/>
    <property type="match status" value="1"/>
</dbReference>
<dbReference type="CDD" id="cd00672">
    <property type="entry name" value="CysRS_core"/>
    <property type="match status" value="1"/>
</dbReference>
<evidence type="ECO:0000313" key="16">
    <source>
        <dbReference type="EMBL" id="QAA76822.1"/>
    </source>
</evidence>
<feature type="binding site" evidence="13">
    <location>
        <position position="290"/>
    </location>
    <ligand>
        <name>ATP</name>
        <dbReference type="ChEBI" id="CHEBI:30616"/>
    </ligand>
</feature>
<keyword evidence="6 13" id="KW-0479">Metal-binding</keyword>
<dbReference type="GO" id="GO:0008270">
    <property type="term" value="F:zinc ion binding"/>
    <property type="evidence" value="ECO:0007669"/>
    <property type="project" value="UniProtKB-UniRule"/>
</dbReference>
<evidence type="ECO:0000256" key="3">
    <source>
        <dbReference type="ARBA" id="ARBA00011245"/>
    </source>
</evidence>
<evidence type="ECO:0000256" key="13">
    <source>
        <dbReference type="HAMAP-Rule" id="MF_00041"/>
    </source>
</evidence>
<comment type="cofactor">
    <cofactor evidence="13">
        <name>Zn(2+)</name>
        <dbReference type="ChEBI" id="CHEBI:29105"/>
    </cofactor>
    <text evidence="13">Binds 1 zinc ion per subunit.</text>
</comment>
<dbReference type="GO" id="GO:0004817">
    <property type="term" value="F:cysteine-tRNA ligase activity"/>
    <property type="evidence" value="ECO:0007669"/>
    <property type="project" value="UniProtKB-UniRule"/>
</dbReference>
<dbReference type="Gene3D" id="3.40.50.620">
    <property type="entry name" value="HUPs"/>
    <property type="match status" value="1"/>
</dbReference>
<keyword evidence="10 13" id="KW-0648">Protein biosynthesis</keyword>
<keyword evidence="8 13" id="KW-0862">Zinc</keyword>
<comment type="subunit">
    <text evidence="3 13">Monomer.</text>
</comment>
<keyword evidence="5 13" id="KW-0436">Ligase</keyword>
<evidence type="ECO:0000256" key="7">
    <source>
        <dbReference type="ARBA" id="ARBA00022741"/>
    </source>
</evidence>
<evidence type="ECO:0000256" key="2">
    <source>
        <dbReference type="ARBA" id="ARBA00005594"/>
    </source>
</evidence>
<comment type="similarity">
    <text evidence="2 13">Belongs to the class-I aminoacyl-tRNA synthetase family.</text>
</comment>
<evidence type="ECO:0000256" key="14">
    <source>
        <dbReference type="SAM" id="MobiDB-lite"/>
    </source>
</evidence>
<feature type="short sequence motif" description="'HIGH' region" evidence="13">
    <location>
        <begin position="52"/>
        <end position="62"/>
    </location>
</feature>
<dbReference type="Proteomes" id="UP000287233">
    <property type="component" value="Chromosome"/>
</dbReference>
<accession>A0A410FV19</accession>
<dbReference type="EMBL" id="CP034928">
    <property type="protein sequence ID" value="QAA76822.1"/>
    <property type="molecule type" value="Genomic_DNA"/>
</dbReference>
<dbReference type="PANTHER" id="PTHR10890:SF3">
    <property type="entry name" value="CYSTEINE--TRNA LIGASE, CYTOPLASMIC"/>
    <property type="match status" value="1"/>
</dbReference>
<evidence type="ECO:0000256" key="12">
    <source>
        <dbReference type="ARBA" id="ARBA00047398"/>
    </source>
</evidence>
<reference evidence="17" key="1">
    <citation type="submission" date="2018-12" db="EMBL/GenBank/DDBJ databases">
        <title>Complete genome sequence of an uncultured bacterium of the candidate phylum Bipolaricaulota.</title>
        <authorList>
            <person name="Kadnikov V.V."/>
            <person name="Mardanov A.V."/>
            <person name="Beletsky A.V."/>
            <person name="Frank Y.A."/>
            <person name="Karnachuk O.V."/>
            <person name="Ravin N.V."/>
        </authorList>
    </citation>
    <scope>NUCLEOTIDE SEQUENCE [LARGE SCALE GENOMIC DNA]</scope>
</reference>
<organism evidence="16 17">
    <name type="scientific">Bipolaricaulis sibiricus</name>
    <dbReference type="NCBI Taxonomy" id="2501609"/>
    <lineage>
        <taxon>Bacteria</taxon>
        <taxon>Candidatus Bipolaricaulota</taxon>
        <taxon>Candidatus Bipolaricaulia</taxon>
        <taxon>Candidatus Bipolaricaulales</taxon>
        <taxon>Candidatus Bipolaricaulaceae</taxon>
        <taxon>Candidatus Bipolaricaulis</taxon>
    </lineage>
</organism>
<feature type="short sequence motif" description="'KMSKS' region" evidence="13">
    <location>
        <begin position="287"/>
        <end position="291"/>
    </location>
</feature>
<dbReference type="KEGG" id="bih:BIP78_1056"/>
<comment type="catalytic activity">
    <reaction evidence="12 13">
        <text>tRNA(Cys) + L-cysteine + ATP = L-cysteinyl-tRNA(Cys) + AMP + diphosphate</text>
        <dbReference type="Rhea" id="RHEA:17773"/>
        <dbReference type="Rhea" id="RHEA-COMP:9661"/>
        <dbReference type="Rhea" id="RHEA-COMP:9679"/>
        <dbReference type="ChEBI" id="CHEBI:30616"/>
        <dbReference type="ChEBI" id="CHEBI:33019"/>
        <dbReference type="ChEBI" id="CHEBI:35235"/>
        <dbReference type="ChEBI" id="CHEBI:78442"/>
        <dbReference type="ChEBI" id="CHEBI:78517"/>
        <dbReference type="ChEBI" id="CHEBI:456215"/>
        <dbReference type="EC" id="6.1.1.16"/>
    </reaction>
</comment>
<evidence type="ECO:0000313" key="17">
    <source>
        <dbReference type="Proteomes" id="UP000287233"/>
    </source>
</evidence>
<proteinExistence type="inferred from homology"/>
<dbReference type="InterPro" id="IPR009080">
    <property type="entry name" value="tRNAsynth_Ia_anticodon-bd"/>
</dbReference>
<dbReference type="GO" id="GO:0005829">
    <property type="term" value="C:cytosol"/>
    <property type="evidence" value="ECO:0007669"/>
    <property type="project" value="TreeGrafter"/>
</dbReference>
<dbReference type="PRINTS" id="PR00983">
    <property type="entry name" value="TRNASYNTHCYS"/>
</dbReference>